<protein>
    <recommendedName>
        <fullName evidence="3">N-acetyltransferase domain-containing protein</fullName>
    </recommendedName>
</protein>
<dbReference type="GO" id="GO:0016747">
    <property type="term" value="F:acyltransferase activity, transferring groups other than amino-acyl groups"/>
    <property type="evidence" value="ECO:0007669"/>
    <property type="project" value="InterPro"/>
</dbReference>
<dbReference type="AlphaFoldDB" id="A0A3B1A111"/>
<dbReference type="InterPro" id="IPR000182">
    <property type="entry name" value="GNAT_dom"/>
</dbReference>
<evidence type="ECO:0000256" key="1">
    <source>
        <dbReference type="ARBA" id="ARBA00022679"/>
    </source>
</evidence>
<keyword evidence="2" id="KW-0012">Acyltransferase</keyword>
<sequence>MMNYREATTADLAAIKALLNASKLPSSDCDEHIENFIVAEYRGKIIGTGGLEIYDTDGLVRSIVIAAEYRGNGIAKKIYQHIEDKAYYLAITALYLLTESATEYFKSLGFSIKKRSEIPKSIMQTKQFMKLCPSSATIMCRTNLQPHPTEASK</sequence>
<reference evidence="4" key="1">
    <citation type="submission" date="2018-06" db="EMBL/GenBank/DDBJ databases">
        <authorList>
            <person name="Zhirakovskaya E."/>
        </authorList>
    </citation>
    <scope>NUCLEOTIDE SEQUENCE</scope>
</reference>
<dbReference type="Pfam" id="PF13508">
    <property type="entry name" value="Acetyltransf_7"/>
    <property type="match status" value="1"/>
</dbReference>
<gene>
    <name evidence="4" type="ORF">MNBD_GAMMA19-818</name>
</gene>
<dbReference type="PROSITE" id="PS51186">
    <property type="entry name" value="GNAT"/>
    <property type="match status" value="1"/>
</dbReference>
<feature type="domain" description="N-acetyltransferase" evidence="3">
    <location>
        <begin position="2"/>
        <end position="133"/>
    </location>
</feature>
<dbReference type="InterPro" id="IPR016181">
    <property type="entry name" value="Acyl_CoA_acyltransferase"/>
</dbReference>
<proteinExistence type="predicted"/>
<dbReference type="EMBL" id="UOFV01000176">
    <property type="protein sequence ID" value="VAW99428.1"/>
    <property type="molecule type" value="Genomic_DNA"/>
</dbReference>
<organism evidence="4">
    <name type="scientific">hydrothermal vent metagenome</name>
    <dbReference type="NCBI Taxonomy" id="652676"/>
    <lineage>
        <taxon>unclassified sequences</taxon>
        <taxon>metagenomes</taxon>
        <taxon>ecological metagenomes</taxon>
    </lineage>
</organism>
<keyword evidence="1" id="KW-0808">Transferase</keyword>
<dbReference type="PANTHER" id="PTHR43877">
    <property type="entry name" value="AMINOALKYLPHOSPHONATE N-ACETYLTRANSFERASE-RELATED-RELATED"/>
    <property type="match status" value="1"/>
</dbReference>
<dbReference type="SUPFAM" id="SSF55729">
    <property type="entry name" value="Acyl-CoA N-acyltransferases (Nat)"/>
    <property type="match status" value="1"/>
</dbReference>
<dbReference type="NCBIfam" id="NF040501">
    <property type="entry name" value="resist_ArsN2"/>
    <property type="match status" value="1"/>
</dbReference>
<dbReference type="CDD" id="cd04301">
    <property type="entry name" value="NAT_SF"/>
    <property type="match status" value="1"/>
</dbReference>
<name>A0A3B1A111_9ZZZZ</name>
<evidence type="ECO:0000313" key="4">
    <source>
        <dbReference type="EMBL" id="VAW99428.1"/>
    </source>
</evidence>
<dbReference type="Gene3D" id="3.40.630.30">
    <property type="match status" value="1"/>
</dbReference>
<accession>A0A3B1A111</accession>
<dbReference type="InterPro" id="IPR050832">
    <property type="entry name" value="Bact_Acetyltransf"/>
</dbReference>
<evidence type="ECO:0000259" key="3">
    <source>
        <dbReference type="PROSITE" id="PS51186"/>
    </source>
</evidence>
<evidence type="ECO:0000256" key="2">
    <source>
        <dbReference type="ARBA" id="ARBA00023315"/>
    </source>
</evidence>